<dbReference type="RefSeq" id="WP_103080993.1">
    <property type="nucleotide sequence ID" value="NZ_CP021850.1"/>
</dbReference>
<sequence length="394" mass="44963">MIEVKNDIYWVGIKDWELRQFHGHELSTHRGSTYNAYLIKDEKVVLVDTVWDPYQEEFVDKLEKEVGIDNIDAIIINHSEPDHGGSLGYLMSKRPDIPIYCTKNGADAIRRQFHKDWNFNVVKTGDTLKTGKYELVFVEMQMIHWPDSMLTYVKGANLVLSNDAFGQHYSPASLFNDEIDTCELYQEAIKYYANILTPYSPLIKKKIEEIRALNLPIDMIAPSHGVIWRENPVQIIDKYYEWSQDYNEGTVVIIYDTMYNATKMMAEAIGEGLAKNGIKYKLYNNSVSDQSDVLTEIFKAKGVIIGSCTVNNTVLRSISALLDEIKGHRFKNKVGAAFGSYGWSGEAPKIISKSLEEAGLKILHEPLQIKYRPTEDELKMFVEMGDKFAKAMNA</sequence>
<dbReference type="InterPro" id="IPR045761">
    <property type="entry name" value="ODP_dom"/>
</dbReference>
<evidence type="ECO:0000256" key="1">
    <source>
        <dbReference type="ARBA" id="ARBA00007121"/>
    </source>
</evidence>
<comment type="caution">
    <text evidence="3">The sequence shown here is derived from an EMBL/GenBank/DDBJ whole genome shotgun (WGS) entry which is preliminary data.</text>
</comment>
<dbReference type="InterPro" id="IPR016440">
    <property type="entry name" value="Rubredoxin-O_OxRdtase"/>
</dbReference>
<dbReference type="EMBL" id="NIOJ01000013">
    <property type="protein sequence ID" value="PNU00057.1"/>
    <property type="molecule type" value="Genomic_DNA"/>
</dbReference>
<dbReference type="Pfam" id="PF19583">
    <property type="entry name" value="ODP"/>
    <property type="match status" value="1"/>
</dbReference>
<dbReference type="InterPro" id="IPR029039">
    <property type="entry name" value="Flavoprotein-like_sf"/>
</dbReference>
<dbReference type="SUPFAM" id="SSF52218">
    <property type="entry name" value="Flavoproteins"/>
    <property type="match status" value="1"/>
</dbReference>
<dbReference type="KEGG" id="cthd:CDO33_15520"/>
<dbReference type="AlphaFoldDB" id="A0A2K2FH34"/>
<dbReference type="PROSITE" id="PS50902">
    <property type="entry name" value="FLAVODOXIN_LIKE"/>
    <property type="match status" value="1"/>
</dbReference>
<keyword evidence="4" id="KW-1185">Reference proteome</keyword>
<dbReference type="GO" id="GO:0009055">
    <property type="term" value="F:electron transfer activity"/>
    <property type="evidence" value="ECO:0007669"/>
    <property type="project" value="InterPro"/>
</dbReference>
<dbReference type="SUPFAM" id="SSF56281">
    <property type="entry name" value="Metallo-hydrolase/oxidoreductase"/>
    <property type="match status" value="1"/>
</dbReference>
<dbReference type="InterPro" id="IPR036866">
    <property type="entry name" value="RibonucZ/Hydroxyglut_hydro"/>
</dbReference>
<dbReference type="InterPro" id="IPR008254">
    <property type="entry name" value="Flavodoxin/NO_synth"/>
</dbReference>
<dbReference type="SMART" id="SM00849">
    <property type="entry name" value="Lactamase_B"/>
    <property type="match status" value="1"/>
</dbReference>
<evidence type="ECO:0000313" key="3">
    <source>
        <dbReference type="EMBL" id="PNU00057.1"/>
    </source>
</evidence>
<comment type="similarity">
    <text evidence="1">In the N-terminal section; belongs to the zinc metallo-hydrolase group 3 family.</text>
</comment>
<organism evidence="3 4">
    <name type="scientific">Clostridium thermosuccinogenes</name>
    <dbReference type="NCBI Taxonomy" id="84032"/>
    <lineage>
        <taxon>Bacteria</taxon>
        <taxon>Bacillati</taxon>
        <taxon>Bacillota</taxon>
        <taxon>Clostridia</taxon>
        <taxon>Eubacteriales</taxon>
        <taxon>Clostridiaceae</taxon>
        <taxon>Clostridium</taxon>
    </lineage>
</organism>
<dbReference type="PIRSF" id="PIRSF005243">
    <property type="entry name" value="ROO"/>
    <property type="match status" value="1"/>
</dbReference>
<dbReference type="Gene3D" id="3.40.50.360">
    <property type="match status" value="1"/>
</dbReference>
<dbReference type="PANTHER" id="PTHR43717:SF1">
    <property type="entry name" value="ANAEROBIC NITRIC OXIDE REDUCTASE FLAVORUBREDOXIN"/>
    <property type="match status" value="1"/>
</dbReference>
<dbReference type="Proteomes" id="UP000236151">
    <property type="component" value="Unassembled WGS sequence"/>
</dbReference>
<reference evidence="3 4" key="1">
    <citation type="submission" date="2017-06" db="EMBL/GenBank/DDBJ databases">
        <title>Investigating the central metabolism of Clostridium thermosuccinogenes.</title>
        <authorList>
            <person name="Koendjbiharie J.G."/>
            <person name="van Kranenburg R."/>
        </authorList>
    </citation>
    <scope>NUCLEOTIDE SEQUENCE [LARGE SCALE GENOMIC DNA]</scope>
    <source>
        <strain evidence="3 4">DSM 5806</strain>
    </source>
</reference>
<accession>A0A2K2FH34</accession>
<dbReference type="CDD" id="cd07709">
    <property type="entry name" value="flavodiiron_proteins_MBL-fold"/>
    <property type="match status" value="1"/>
</dbReference>
<dbReference type="OrthoDB" id="9807946at2"/>
<dbReference type="PANTHER" id="PTHR43717">
    <property type="entry name" value="ANAEROBIC NITRIC OXIDE REDUCTASE FLAVORUBREDOXIN"/>
    <property type="match status" value="1"/>
</dbReference>
<dbReference type="GO" id="GO:0016651">
    <property type="term" value="F:oxidoreductase activity, acting on NAD(P)H"/>
    <property type="evidence" value="ECO:0007669"/>
    <property type="project" value="UniProtKB-ARBA"/>
</dbReference>
<evidence type="ECO:0000259" key="2">
    <source>
        <dbReference type="PROSITE" id="PS50902"/>
    </source>
</evidence>
<proteinExistence type="inferred from homology"/>
<gene>
    <name evidence="3" type="ORF">CDQ84_06885</name>
</gene>
<dbReference type="GO" id="GO:0046872">
    <property type="term" value="F:metal ion binding"/>
    <property type="evidence" value="ECO:0007669"/>
    <property type="project" value="InterPro"/>
</dbReference>
<name>A0A2K2FH34_9CLOT</name>
<keyword evidence="3" id="KW-0378">Hydrolase</keyword>
<feature type="domain" description="Flavodoxin-like" evidence="2">
    <location>
        <begin position="251"/>
        <end position="389"/>
    </location>
</feature>
<protein>
    <submittedName>
        <fullName evidence="3">MBL fold hydrolase</fullName>
    </submittedName>
</protein>
<evidence type="ECO:0000313" key="4">
    <source>
        <dbReference type="Proteomes" id="UP000236151"/>
    </source>
</evidence>
<dbReference type="InterPro" id="IPR001279">
    <property type="entry name" value="Metallo-B-lactamas"/>
</dbReference>
<dbReference type="GO" id="GO:0016787">
    <property type="term" value="F:hydrolase activity"/>
    <property type="evidence" value="ECO:0007669"/>
    <property type="project" value="UniProtKB-KW"/>
</dbReference>
<dbReference type="Pfam" id="PF00258">
    <property type="entry name" value="Flavodoxin_1"/>
    <property type="match status" value="1"/>
</dbReference>
<dbReference type="GO" id="GO:0010181">
    <property type="term" value="F:FMN binding"/>
    <property type="evidence" value="ECO:0007669"/>
    <property type="project" value="InterPro"/>
</dbReference>
<dbReference type="Gene3D" id="3.60.15.10">
    <property type="entry name" value="Ribonuclease Z/Hydroxyacylglutathione hydrolase-like"/>
    <property type="match status" value="1"/>
</dbReference>